<dbReference type="GO" id="GO:0046872">
    <property type="term" value="F:metal ion binding"/>
    <property type="evidence" value="ECO:0007669"/>
    <property type="project" value="UniProtKB-KW"/>
</dbReference>
<dbReference type="EMBL" id="LJSG01000013">
    <property type="protein sequence ID" value="KPP91623.1"/>
    <property type="molecule type" value="Genomic_DNA"/>
</dbReference>
<dbReference type="Proteomes" id="UP000050413">
    <property type="component" value="Unassembled WGS sequence"/>
</dbReference>
<organism evidence="7 8">
    <name type="scientific">Roseibaca calidilacus</name>
    <dbReference type="NCBI Taxonomy" id="1666912"/>
    <lineage>
        <taxon>Bacteria</taxon>
        <taxon>Pseudomonadati</taxon>
        <taxon>Pseudomonadota</taxon>
        <taxon>Alphaproteobacteria</taxon>
        <taxon>Rhodobacterales</taxon>
        <taxon>Paracoccaceae</taxon>
        <taxon>Roseinatronobacter</taxon>
    </lineage>
</organism>
<dbReference type="SUPFAM" id="SSF56281">
    <property type="entry name" value="Metallo-hydrolase/oxidoreductase"/>
    <property type="match status" value="1"/>
</dbReference>
<accession>A0A0P8ABR0</accession>
<dbReference type="RefSeq" id="WP_072246689.1">
    <property type="nucleotide sequence ID" value="NZ_FBYC01000004.1"/>
</dbReference>
<dbReference type="PANTHER" id="PTHR42978:SF6">
    <property type="entry name" value="QUORUM-QUENCHING LACTONASE YTNP-RELATED"/>
    <property type="match status" value="1"/>
</dbReference>
<evidence type="ECO:0000259" key="5">
    <source>
        <dbReference type="SMART" id="SM00849"/>
    </source>
</evidence>
<keyword evidence="4" id="KW-0862">Zinc</keyword>
<keyword evidence="9" id="KW-1185">Reference proteome</keyword>
<evidence type="ECO:0000256" key="3">
    <source>
        <dbReference type="ARBA" id="ARBA00022801"/>
    </source>
</evidence>
<name>A0A0P8ABR0_9RHOB</name>
<dbReference type="GO" id="GO:0016787">
    <property type="term" value="F:hydrolase activity"/>
    <property type="evidence" value="ECO:0007669"/>
    <property type="project" value="UniProtKB-KW"/>
</dbReference>
<dbReference type="Gene3D" id="3.60.15.10">
    <property type="entry name" value="Ribonuclease Z/Hydroxyacylglutathione hydrolase-like"/>
    <property type="match status" value="1"/>
</dbReference>
<evidence type="ECO:0000313" key="7">
    <source>
        <dbReference type="EMBL" id="KPP91623.1"/>
    </source>
</evidence>
<dbReference type="OrthoDB" id="9773738at2"/>
<dbReference type="AlphaFoldDB" id="A0A0P8ABR0"/>
<reference evidence="7 8" key="1">
    <citation type="submission" date="2015-09" db="EMBL/GenBank/DDBJ databases">
        <title>Identification and resolution of microdiversity through metagenomic sequencing of parallel consortia.</title>
        <authorList>
            <person name="Nelson W.C."/>
            <person name="Romine M.F."/>
            <person name="Lindemann S.R."/>
        </authorList>
    </citation>
    <scope>NUCLEOTIDE SEQUENCE [LARGE SCALE GENOMIC DNA]</scope>
    <source>
        <strain evidence="7">HL-91</strain>
    </source>
</reference>
<dbReference type="InterPro" id="IPR001279">
    <property type="entry name" value="Metallo-B-lactamas"/>
</dbReference>
<evidence type="ECO:0000313" key="6">
    <source>
        <dbReference type="EMBL" id="CUX82805.1"/>
    </source>
</evidence>
<proteinExistence type="inferred from homology"/>
<evidence type="ECO:0000256" key="2">
    <source>
        <dbReference type="ARBA" id="ARBA00022723"/>
    </source>
</evidence>
<evidence type="ECO:0000313" key="9">
    <source>
        <dbReference type="Proteomes" id="UP000182045"/>
    </source>
</evidence>
<feature type="domain" description="Metallo-beta-lactamase" evidence="5">
    <location>
        <begin position="79"/>
        <end position="283"/>
    </location>
</feature>
<comment type="similarity">
    <text evidence="1">Belongs to the metallo-beta-lactamase superfamily.</text>
</comment>
<comment type="caution">
    <text evidence="7">The sequence shown here is derived from an EMBL/GenBank/DDBJ whole genome shotgun (WGS) entry which is preliminary data.</text>
</comment>
<keyword evidence="2" id="KW-0479">Metal-binding</keyword>
<dbReference type="SMART" id="SM00849">
    <property type="entry name" value="Lactamase_B"/>
    <property type="match status" value="1"/>
</dbReference>
<evidence type="ECO:0000256" key="1">
    <source>
        <dbReference type="ARBA" id="ARBA00007749"/>
    </source>
</evidence>
<dbReference type="Proteomes" id="UP000182045">
    <property type="component" value="Unassembled WGS sequence"/>
</dbReference>
<dbReference type="Pfam" id="PF00753">
    <property type="entry name" value="Lactamase_B"/>
    <property type="match status" value="1"/>
</dbReference>
<reference evidence="6 9" key="2">
    <citation type="submission" date="2016-01" db="EMBL/GenBank/DDBJ databases">
        <authorList>
            <person name="Varghese N."/>
        </authorList>
    </citation>
    <scope>NUCLEOTIDE SEQUENCE [LARGE SCALE GENOMIC DNA]</scope>
    <source>
        <strain evidence="6 9">HL-91</strain>
    </source>
</reference>
<dbReference type="InterPro" id="IPR051013">
    <property type="entry name" value="MBL_superfamily_lactonases"/>
</dbReference>
<dbReference type="PANTHER" id="PTHR42978">
    <property type="entry name" value="QUORUM-QUENCHING LACTONASE YTNP-RELATED-RELATED"/>
    <property type="match status" value="1"/>
</dbReference>
<keyword evidence="3 7" id="KW-0378">Hydrolase</keyword>
<dbReference type="PATRIC" id="fig|1666912.4.peg.1244"/>
<dbReference type="STRING" id="1666912.Ga0058931_2594"/>
<gene>
    <name evidence="6" type="ORF">Ga0058931_2594</name>
    <name evidence="7" type="ORF">HLUCCA05_00505</name>
</gene>
<dbReference type="EMBL" id="FBYC01000004">
    <property type="protein sequence ID" value="CUX82805.1"/>
    <property type="molecule type" value="Genomic_DNA"/>
</dbReference>
<evidence type="ECO:0000313" key="8">
    <source>
        <dbReference type="Proteomes" id="UP000050413"/>
    </source>
</evidence>
<dbReference type="InterPro" id="IPR036866">
    <property type="entry name" value="RibonucZ/Hydroxyglut_hydro"/>
</dbReference>
<dbReference type="CDD" id="cd07720">
    <property type="entry name" value="OPHC2-like_MBL-fold"/>
    <property type="match status" value="1"/>
</dbReference>
<sequence>MHRRLFLQSGLAATLVAQGLLPRRAFAATTLEVGSARLDMVSDGNLVLPFDTTLEQLPAEFLAELRDRYGLTGEQVTPPCNHTLLRDGDRTVLFDVGAGFDFMPSAGMLPDTLDEMGVAPEEITHLVITHAHPDHIWGLLDDFDEPFLPNAQIIMGRAEWDYWMDPNTIDTIGAERQSFAVGAARRLEVIADQVMLIEDGAEVVPGVLAVASPGHTPGHMSYQVQLGGQGVLVTGDAIGNGHVAFERPEFESAADQDPQMGAASRAALLDRITADDLLVAGFHVHDGGLGRVEKLSGGGYRFNPEV</sequence>
<protein>
    <submittedName>
        <fullName evidence="6">Glyoxylase, beta-lactamase superfamily II</fullName>
    </submittedName>
    <submittedName>
        <fullName evidence="7">Zn-dependent hydrolase</fullName>
    </submittedName>
</protein>
<evidence type="ECO:0000256" key="4">
    <source>
        <dbReference type="ARBA" id="ARBA00022833"/>
    </source>
</evidence>